<feature type="domain" description="FAD dependent oxidoreductase" evidence="6">
    <location>
        <begin position="6"/>
        <end position="364"/>
    </location>
</feature>
<dbReference type="OrthoDB" id="9801699at2"/>
<dbReference type="GO" id="GO:0047545">
    <property type="term" value="F:(S)-2-hydroxyglutarate dehydrogenase activity"/>
    <property type="evidence" value="ECO:0007669"/>
    <property type="project" value="TreeGrafter"/>
</dbReference>
<evidence type="ECO:0000256" key="2">
    <source>
        <dbReference type="ARBA" id="ARBA00022630"/>
    </source>
</evidence>
<keyword evidence="8" id="KW-1185">Reference proteome</keyword>
<dbReference type="PANTHER" id="PTHR43104">
    <property type="entry name" value="L-2-HYDROXYGLUTARATE DEHYDROGENASE, MITOCHONDRIAL"/>
    <property type="match status" value="1"/>
</dbReference>
<gene>
    <name evidence="7" type="ORF">FCS21_15090</name>
</gene>
<protein>
    <submittedName>
        <fullName evidence="7">NAD(P)/FAD-dependent oxidoreductase</fullName>
    </submittedName>
</protein>
<dbReference type="EMBL" id="SZVP01000020">
    <property type="protein sequence ID" value="TMM41948.1"/>
    <property type="molecule type" value="Genomic_DNA"/>
</dbReference>
<keyword evidence="2" id="KW-0285">Flavoprotein</keyword>
<dbReference type="Pfam" id="PF01266">
    <property type="entry name" value="DAO"/>
    <property type="match status" value="1"/>
</dbReference>
<dbReference type="InterPro" id="IPR006076">
    <property type="entry name" value="FAD-dep_OxRdtase"/>
</dbReference>
<sequence length="369" mass="40901">MDNVEVLIVGAGVIGLAIAAKLSQQFNEVLVIDKNASFGEETSSRNSEVIHAGIYYPQNSLKAMLCVQGKAMLYQYCQARHIPVNKIGKLLVANGEEEQLSLEKIRINALNNGVDDLTWLDQTQLTQLEPSLRATAALHSPSTGIIDSHAYMQNLLAEAEQNNAMFVAQTKLISATPTNNGFEVRLDSQGEVLSMQCKYLINCTGLHSEAVAKCIKGLDSAHIPKLHWCRGHYFSYQGKSPFKQLIYPIPRDNGLGIHASLDMGGQLKFGPDTQYIEHLDYHFPENLKEAFIRQISRYFPTLDKNKLQPAYAGIRPKLQGADDPFKDFVIQTSEVHQLNGLINLFGIDSPGLTSSLAIAEYVAEQINKR</sequence>
<evidence type="ECO:0000256" key="5">
    <source>
        <dbReference type="ARBA" id="ARBA00037941"/>
    </source>
</evidence>
<dbReference type="Gene3D" id="3.50.50.60">
    <property type="entry name" value="FAD/NAD(P)-binding domain"/>
    <property type="match status" value="1"/>
</dbReference>
<proteinExistence type="inferred from homology"/>
<accession>A0A8H2JJY4</accession>
<evidence type="ECO:0000313" key="8">
    <source>
        <dbReference type="Proteomes" id="UP000307702"/>
    </source>
</evidence>
<keyword evidence="3" id="KW-0274">FAD</keyword>
<keyword evidence="4" id="KW-0560">Oxidoreductase</keyword>
<name>A0A8H2JJY4_9GAMM</name>
<comment type="caution">
    <text evidence="7">The sequence shown here is derived from an EMBL/GenBank/DDBJ whole genome shotgun (WGS) entry which is preliminary data.</text>
</comment>
<reference evidence="7 8" key="1">
    <citation type="submission" date="2019-05" db="EMBL/GenBank/DDBJ databases">
        <title>Colwellia ponticola sp. nov., isolated from seawater.</title>
        <authorList>
            <person name="Yoon J.-H."/>
        </authorList>
    </citation>
    <scope>NUCLEOTIDE SEQUENCE [LARGE SCALE GENOMIC DNA]</scope>
    <source>
        <strain evidence="7 8">OISW-25</strain>
    </source>
</reference>
<comment type="similarity">
    <text evidence="5">Belongs to the L2HGDH family.</text>
</comment>
<evidence type="ECO:0000313" key="7">
    <source>
        <dbReference type="EMBL" id="TMM41948.1"/>
    </source>
</evidence>
<evidence type="ECO:0000256" key="4">
    <source>
        <dbReference type="ARBA" id="ARBA00023002"/>
    </source>
</evidence>
<comment type="cofactor">
    <cofactor evidence="1">
        <name>FAD</name>
        <dbReference type="ChEBI" id="CHEBI:57692"/>
    </cofactor>
</comment>
<dbReference type="SUPFAM" id="SSF51905">
    <property type="entry name" value="FAD/NAD(P)-binding domain"/>
    <property type="match status" value="1"/>
</dbReference>
<dbReference type="AlphaFoldDB" id="A0A8H2JJY4"/>
<dbReference type="InterPro" id="IPR036188">
    <property type="entry name" value="FAD/NAD-bd_sf"/>
</dbReference>
<dbReference type="PANTHER" id="PTHR43104:SF4">
    <property type="entry name" value="L-2-HYDROXYGLUTARATE DEHYDROGENASE, MITOCHONDRIAL"/>
    <property type="match status" value="1"/>
</dbReference>
<dbReference type="Proteomes" id="UP000307702">
    <property type="component" value="Unassembled WGS sequence"/>
</dbReference>
<evidence type="ECO:0000256" key="1">
    <source>
        <dbReference type="ARBA" id="ARBA00001974"/>
    </source>
</evidence>
<evidence type="ECO:0000259" key="6">
    <source>
        <dbReference type="Pfam" id="PF01266"/>
    </source>
</evidence>
<dbReference type="PRINTS" id="PR00420">
    <property type="entry name" value="RNGMNOXGNASE"/>
</dbReference>
<dbReference type="Gene3D" id="3.30.9.10">
    <property type="entry name" value="D-Amino Acid Oxidase, subunit A, domain 2"/>
    <property type="match status" value="1"/>
</dbReference>
<organism evidence="7 8">
    <name type="scientific">Colwellia ponticola</name>
    <dbReference type="NCBI Taxonomy" id="2304625"/>
    <lineage>
        <taxon>Bacteria</taxon>
        <taxon>Pseudomonadati</taxon>
        <taxon>Pseudomonadota</taxon>
        <taxon>Gammaproteobacteria</taxon>
        <taxon>Alteromonadales</taxon>
        <taxon>Colwelliaceae</taxon>
        <taxon>Colwellia</taxon>
    </lineage>
</organism>
<evidence type="ECO:0000256" key="3">
    <source>
        <dbReference type="ARBA" id="ARBA00022827"/>
    </source>
</evidence>